<keyword evidence="3" id="KW-1185">Reference proteome</keyword>
<name>A0A3P7JTX4_STRVU</name>
<protein>
    <submittedName>
        <fullName evidence="2">Uncharacterized protein</fullName>
    </submittedName>
</protein>
<evidence type="ECO:0000313" key="2">
    <source>
        <dbReference type="EMBL" id="VDM84493.1"/>
    </source>
</evidence>
<accession>A0A3P7JTX4</accession>
<sequence>MRFVGIRDPKWPKSKKKMTEPEHVPDSEAKENSVPPVTMGEYCEQLRKWVSVNKLMNEMNCWQAFHQYNSMMMAYQSHMRTWQSLDNPMDDGLRQRRFQSVEG</sequence>
<organism evidence="2 3">
    <name type="scientific">Strongylus vulgaris</name>
    <name type="common">Blood worm</name>
    <dbReference type="NCBI Taxonomy" id="40348"/>
    <lineage>
        <taxon>Eukaryota</taxon>
        <taxon>Metazoa</taxon>
        <taxon>Ecdysozoa</taxon>
        <taxon>Nematoda</taxon>
        <taxon>Chromadorea</taxon>
        <taxon>Rhabditida</taxon>
        <taxon>Rhabditina</taxon>
        <taxon>Rhabditomorpha</taxon>
        <taxon>Strongyloidea</taxon>
        <taxon>Strongylidae</taxon>
        <taxon>Strongylus</taxon>
    </lineage>
</organism>
<feature type="compositionally biased region" description="Basic and acidic residues" evidence="1">
    <location>
        <begin position="1"/>
        <end position="31"/>
    </location>
</feature>
<evidence type="ECO:0000313" key="3">
    <source>
        <dbReference type="Proteomes" id="UP000270094"/>
    </source>
</evidence>
<evidence type="ECO:0000256" key="1">
    <source>
        <dbReference type="SAM" id="MobiDB-lite"/>
    </source>
</evidence>
<dbReference type="OrthoDB" id="5845354at2759"/>
<proteinExistence type="predicted"/>
<dbReference type="EMBL" id="UYYB01130591">
    <property type="protein sequence ID" value="VDM84493.1"/>
    <property type="molecule type" value="Genomic_DNA"/>
</dbReference>
<reference evidence="2 3" key="1">
    <citation type="submission" date="2018-11" db="EMBL/GenBank/DDBJ databases">
        <authorList>
            <consortium name="Pathogen Informatics"/>
        </authorList>
    </citation>
    <scope>NUCLEOTIDE SEQUENCE [LARGE SCALE GENOMIC DNA]</scope>
</reference>
<gene>
    <name evidence="2" type="ORF">SVUK_LOCUS19491</name>
</gene>
<dbReference type="AlphaFoldDB" id="A0A3P7JTX4"/>
<feature type="region of interest" description="Disordered" evidence="1">
    <location>
        <begin position="1"/>
        <end position="35"/>
    </location>
</feature>
<dbReference type="Proteomes" id="UP000270094">
    <property type="component" value="Unassembled WGS sequence"/>
</dbReference>